<proteinExistence type="inferred from homology"/>
<dbReference type="PANTHER" id="PTHR22691">
    <property type="entry name" value="YEAST SPT2-RELATED"/>
    <property type="match status" value="1"/>
</dbReference>
<evidence type="ECO:0000256" key="8">
    <source>
        <dbReference type="ARBA" id="ARBA00040683"/>
    </source>
</evidence>
<dbReference type="GO" id="GO:0036064">
    <property type="term" value="C:ciliary basal body"/>
    <property type="evidence" value="ECO:0007669"/>
    <property type="project" value="TreeGrafter"/>
</dbReference>
<evidence type="ECO:0000256" key="7">
    <source>
        <dbReference type="ARBA" id="ARBA00038217"/>
    </source>
</evidence>
<evidence type="ECO:0000256" key="3">
    <source>
        <dbReference type="ARBA" id="ARBA00022490"/>
    </source>
</evidence>
<evidence type="ECO:0000256" key="11">
    <source>
        <dbReference type="SAM" id="Coils"/>
    </source>
</evidence>
<keyword evidence="4 11" id="KW-0175">Coiled coil</keyword>
<sequence>MVFSSKVWPLSPSGSLVSSLSPVTLAMDQPAGLQVDYVFRGVEHAVRVVVSGQVLELEVEDRMTADQWRGEFDASFIEDLTHKTGNFKQFNIFCNMLESALTQSSESVTLDLLTYTDLESLRNRKLGGRPSTLAPRSNQLNSKRYLILIYSVEFDRIHYPLPLPYQGKPDPVVLQGIIRSLKEELGHLRGLDGQDARDSRETEIWHLREQVSRLASEKRELEAQLGRSREEALAGRAARQEAEALRGLVRGLELELRQERGLGHRGAGRRSQDCRRLAKELEEVKASERSLRSRLKTLNCELALYKRGRRSSPAVPPPAREGRASSSRERSTSRGRAAARSSSRESGHGIRGRGRPARPSPSPTGGRVTRFDPTAFVKAKEKKQKEIRMKLVRILSSLPLFPSGTGSLTCAYSLATGVPASYQPLSPVTCSMSPLPLPRSHFSPDPTSSPDSLLNCLLVPSPTPNLVWVPASFSSPRTSYLWWIIGSRSDALPALVGRTAGRLLFVFFFFFFRQQQQQRNRLGSGGSGDGPSISWSRQTRPPAAVTGRGDAANRSRNRSSSVDSFRSRCSSASSCSEFEDFSESLSRGLRRGRGKPPSPTPWSASNMKCTSQEHSNHRRRLANSGGWVPIKEYSSDHQAADMAEIDARLKALQEYMNRLDTRS</sequence>
<organism evidence="13 14">
    <name type="scientific">Marmota monax</name>
    <name type="common">Woodchuck</name>
    <dbReference type="NCBI Taxonomy" id="9995"/>
    <lineage>
        <taxon>Eukaryota</taxon>
        <taxon>Metazoa</taxon>
        <taxon>Chordata</taxon>
        <taxon>Craniata</taxon>
        <taxon>Vertebrata</taxon>
        <taxon>Euteleostomi</taxon>
        <taxon>Mammalia</taxon>
        <taxon>Eutheria</taxon>
        <taxon>Euarchontoglires</taxon>
        <taxon>Glires</taxon>
        <taxon>Rodentia</taxon>
        <taxon>Sciuromorpha</taxon>
        <taxon>Sciuridae</taxon>
        <taxon>Xerinae</taxon>
        <taxon>Marmotini</taxon>
        <taxon>Marmota</taxon>
    </lineage>
</organism>
<feature type="coiled-coil region" evidence="11">
    <location>
        <begin position="274"/>
        <end position="301"/>
    </location>
</feature>
<dbReference type="PANTHER" id="PTHR22691:SF1">
    <property type="entry name" value="CENTROSOMAL PROTEIN CCDC61"/>
    <property type="match status" value="1"/>
</dbReference>
<dbReference type="InterPro" id="IPR049733">
    <property type="entry name" value="CCDC61_N"/>
</dbReference>
<evidence type="ECO:0000256" key="6">
    <source>
        <dbReference type="ARBA" id="ARBA00023273"/>
    </source>
</evidence>
<feature type="region of interest" description="Disordered" evidence="12">
    <location>
        <begin position="309"/>
        <end position="379"/>
    </location>
</feature>
<reference evidence="13" key="1">
    <citation type="submission" date="2019-04" db="EMBL/GenBank/DDBJ databases">
        <authorList>
            <person name="Alioto T."/>
            <person name="Alioto T."/>
        </authorList>
    </citation>
    <scope>NUCLEOTIDE SEQUENCE [LARGE SCALE GENOMIC DNA]</scope>
</reference>
<feature type="coiled-coil region" evidence="11">
    <location>
        <begin position="204"/>
        <end position="231"/>
    </location>
</feature>
<comment type="caution">
    <text evidence="13">The sequence shown here is derived from an EMBL/GenBank/DDBJ whole genome shotgun (WGS) entry which is preliminary data.</text>
</comment>
<evidence type="ECO:0000256" key="1">
    <source>
        <dbReference type="ARBA" id="ARBA00004120"/>
    </source>
</evidence>
<keyword evidence="14" id="KW-1185">Reference proteome</keyword>
<evidence type="ECO:0000313" key="14">
    <source>
        <dbReference type="Proteomes" id="UP000335636"/>
    </source>
</evidence>
<evidence type="ECO:0000256" key="2">
    <source>
        <dbReference type="ARBA" id="ARBA00004607"/>
    </source>
</evidence>
<dbReference type="Proteomes" id="UP000335636">
    <property type="component" value="Unassembled WGS sequence"/>
</dbReference>
<dbReference type="CDD" id="cd22284">
    <property type="entry name" value="HD_CCDC61_N"/>
    <property type="match status" value="1"/>
</dbReference>
<gene>
    <name evidence="13" type="ORF">MONAX_5E030871</name>
</gene>
<dbReference type="GO" id="GO:0034451">
    <property type="term" value="C:centriolar satellite"/>
    <property type="evidence" value="ECO:0007669"/>
    <property type="project" value="UniProtKB-SubCell"/>
</dbReference>
<feature type="region of interest" description="Disordered" evidence="12">
    <location>
        <begin position="520"/>
        <end position="567"/>
    </location>
</feature>
<feature type="compositionally biased region" description="Polar residues" evidence="12">
    <location>
        <begin position="601"/>
        <end position="613"/>
    </location>
</feature>
<keyword evidence="3" id="KW-0963">Cytoplasm</keyword>
<protein>
    <recommendedName>
        <fullName evidence="8">Centrosomal protein CCDC61</fullName>
    </recommendedName>
    <alternativeName>
        <fullName evidence="9">Coiled-coil domain-containing protein 61</fullName>
    </alternativeName>
    <alternativeName>
        <fullName evidence="10">VFL3 homolog</fullName>
    </alternativeName>
</protein>
<evidence type="ECO:0000256" key="5">
    <source>
        <dbReference type="ARBA" id="ARBA00023212"/>
    </source>
</evidence>
<feature type="compositionally biased region" description="Low complexity" evidence="12">
    <location>
        <begin position="550"/>
        <end position="567"/>
    </location>
</feature>
<evidence type="ECO:0000313" key="13">
    <source>
        <dbReference type="EMBL" id="VTJ70448.1"/>
    </source>
</evidence>
<name>A0A5E4BLH5_MARMO</name>
<accession>A0A5E4BLH5</accession>
<feature type="compositionally biased region" description="Basic and acidic residues" evidence="12">
    <location>
        <begin position="320"/>
        <end position="332"/>
    </location>
</feature>
<evidence type="ECO:0000256" key="10">
    <source>
        <dbReference type="ARBA" id="ARBA00042326"/>
    </source>
</evidence>
<keyword evidence="6" id="KW-0966">Cell projection</keyword>
<keyword evidence="5" id="KW-0206">Cytoskeleton</keyword>
<comment type="subcellular location">
    <subcellularLocation>
        <location evidence="1">Cytoplasm</location>
        <location evidence="1">Cytoskeleton</location>
        <location evidence="1">Cilium basal body</location>
    </subcellularLocation>
    <subcellularLocation>
        <location evidence="2">Cytoplasm</location>
        <location evidence="2">Cytoskeleton</location>
        <location evidence="2">Microtubule organizing center</location>
        <location evidence="2">Centrosome</location>
        <location evidence="2">Centriolar satellite</location>
    </subcellularLocation>
</comment>
<evidence type="ECO:0000256" key="12">
    <source>
        <dbReference type="SAM" id="MobiDB-lite"/>
    </source>
</evidence>
<dbReference type="AlphaFoldDB" id="A0A5E4BLH5"/>
<comment type="similarity">
    <text evidence="7">Belongs to the CCDC61 family.</text>
</comment>
<feature type="region of interest" description="Disordered" evidence="12">
    <location>
        <begin position="586"/>
        <end position="624"/>
    </location>
</feature>
<dbReference type="EMBL" id="CABDUW010000509">
    <property type="protein sequence ID" value="VTJ70448.1"/>
    <property type="molecule type" value="Genomic_DNA"/>
</dbReference>
<evidence type="ECO:0000256" key="4">
    <source>
        <dbReference type="ARBA" id="ARBA00023054"/>
    </source>
</evidence>
<evidence type="ECO:0000256" key="9">
    <source>
        <dbReference type="ARBA" id="ARBA00041518"/>
    </source>
</evidence>